<evidence type="ECO:0000313" key="2">
    <source>
        <dbReference type="EMBL" id="OHT17441.1"/>
    </source>
</evidence>
<protein>
    <submittedName>
        <fullName evidence="2">Uncharacterized protein</fullName>
    </submittedName>
</protein>
<evidence type="ECO:0000313" key="3">
    <source>
        <dbReference type="Proteomes" id="UP000179807"/>
    </source>
</evidence>
<feature type="compositionally biased region" description="Low complexity" evidence="1">
    <location>
        <begin position="67"/>
        <end position="124"/>
    </location>
</feature>
<evidence type="ECO:0000256" key="1">
    <source>
        <dbReference type="SAM" id="MobiDB-lite"/>
    </source>
</evidence>
<comment type="caution">
    <text evidence="2">The sequence shown here is derived from an EMBL/GenBank/DDBJ whole genome shotgun (WGS) entry which is preliminary data.</text>
</comment>
<feature type="region of interest" description="Disordered" evidence="1">
    <location>
        <begin position="67"/>
        <end position="173"/>
    </location>
</feature>
<dbReference type="GeneID" id="94831327"/>
<sequence length="247" mass="28934">MDSKWEYFVQSVLKDLQNGARIPEYFGCLIPLLTRDAPPVVLPNSTPFKDNQIDTDDDFISIDVVKPSKQQQKPKQQQNIQQQQQQQMQQQMQQMQFQQMNMNQNSQSPQQMQQDQYIDMQQPSSFSPRPWLASNNNKSPPPPLQESEGSYESPQKEESPPQSPMNAYEQNESDDYSHYAAQFREIGDSVYGKYWYPVTTMVPRMTLESKLMVTFKVSRFNRLKKMMTDAKQTSNKLRFSRQKDGYD</sequence>
<dbReference type="RefSeq" id="XP_068370577.1">
    <property type="nucleotide sequence ID" value="XM_068496623.1"/>
</dbReference>
<dbReference type="OrthoDB" id="10587548at2759"/>
<dbReference type="AlphaFoldDB" id="A0A1J4L1P7"/>
<reference evidence="2" key="1">
    <citation type="submission" date="2016-10" db="EMBL/GenBank/DDBJ databases">
        <authorList>
            <person name="Benchimol M."/>
            <person name="Almeida L.G."/>
            <person name="Vasconcelos A.T."/>
            <person name="Perreira-Neves A."/>
            <person name="Rosa I.A."/>
            <person name="Tasca T."/>
            <person name="Bogo M.R."/>
            <person name="de Souza W."/>
        </authorList>
    </citation>
    <scope>NUCLEOTIDE SEQUENCE [LARGE SCALE GENOMIC DNA]</scope>
    <source>
        <strain evidence="2">K</strain>
    </source>
</reference>
<dbReference type="EMBL" id="MLAK01000003">
    <property type="protein sequence ID" value="OHT17441.1"/>
    <property type="molecule type" value="Genomic_DNA"/>
</dbReference>
<dbReference type="VEuPathDB" id="TrichDB:TRFO_12406"/>
<accession>A0A1J4L1P7</accession>
<proteinExistence type="predicted"/>
<gene>
    <name evidence="2" type="ORF">TRFO_12406</name>
</gene>
<dbReference type="Proteomes" id="UP000179807">
    <property type="component" value="Unassembled WGS sequence"/>
</dbReference>
<keyword evidence="3" id="KW-1185">Reference proteome</keyword>
<name>A0A1J4L1P7_9EUKA</name>
<organism evidence="2 3">
    <name type="scientific">Tritrichomonas foetus</name>
    <dbReference type="NCBI Taxonomy" id="1144522"/>
    <lineage>
        <taxon>Eukaryota</taxon>
        <taxon>Metamonada</taxon>
        <taxon>Parabasalia</taxon>
        <taxon>Tritrichomonadida</taxon>
        <taxon>Tritrichomonadidae</taxon>
        <taxon>Tritrichomonas</taxon>
    </lineage>
</organism>